<evidence type="ECO:0000313" key="7">
    <source>
        <dbReference type="Proteomes" id="UP000241769"/>
    </source>
</evidence>
<dbReference type="GO" id="GO:0004674">
    <property type="term" value="F:protein serine/threonine kinase activity"/>
    <property type="evidence" value="ECO:0007669"/>
    <property type="project" value="InterPro"/>
</dbReference>
<evidence type="ECO:0000256" key="1">
    <source>
        <dbReference type="ARBA" id="ARBA00022679"/>
    </source>
</evidence>
<organism evidence="6 7">
    <name type="scientific">Planoprotostelium fungivorum</name>
    <dbReference type="NCBI Taxonomy" id="1890364"/>
    <lineage>
        <taxon>Eukaryota</taxon>
        <taxon>Amoebozoa</taxon>
        <taxon>Evosea</taxon>
        <taxon>Variosea</taxon>
        <taxon>Cavosteliida</taxon>
        <taxon>Cavosteliaceae</taxon>
        <taxon>Planoprotostelium</taxon>
    </lineage>
</organism>
<proteinExistence type="predicted"/>
<dbReference type="InParanoid" id="A0A2P6NRA7"/>
<evidence type="ECO:0000313" key="6">
    <source>
        <dbReference type="EMBL" id="PRP86487.1"/>
    </source>
</evidence>
<dbReference type="STRING" id="1890364.A0A2P6NRA7"/>
<evidence type="ECO:0000259" key="5">
    <source>
        <dbReference type="PROSITE" id="PS50011"/>
    </source>
</evidence>
<dbReference type="SMART" id="SM00220">
    <property type="entry name" value="S_TKc"/>
    <property type="match status" value="1"/>
</dbReference>
<evidence type="ECO:0000256" key="2">
    <source>
        <dbReference type="ARBA" id="ARBA00022741"/>
    </source>
</evidence>
<dbReference type="AlphaFoldDB" id="A0A2P6NRA7"/>
<dbReference type="GO" id="GO:0010506">
    <property type="term" value="P:regulation of autophagy"/>
    <property type="evidence" value="ECO:0007669"/>
    <property type="project" value="InterPro"/>
</dbReference>
<dbReference type="GO" id="GO:0005776">
    <property type="term" value="C:autophagosome"/>
    <property type="evidence" value="ECO:0007669"/>
    <property type="project" value="TreeGrafter"/>
</dbReference>
<dbReference type="InterPro" id="IPR045269">
    <property type="entry name" value="Atg1-like"/>
</dbReference>
<keyword evidence="1" id="KW-0808">Transferase</keyword>
<dbReference type="InterPro" id="IPR008271">
    <property type="entry name" value="Ser/Thr_kinase_AS"/>
</dbReference>
<reference evidence="6 7" key="1">
    <citation type="journal article" date="2018" name="Genome Biol. Evol.">
        <title>Multiple Roots of Fruiting Body Formation in Amoebozoa.</title>
        <authorList>
            <person name="Hillmann F."/>
            <person name="Forbes G."/>
            <person name="Novohradska S."/>
            <person name="Ferling I."/>
            <person name="Riege K."/>
            <person name="Groth M."/>
            <person name="Westermann M."/>
            <person name="Marz M."/>
            <person name="Spaller T."/>
            <person name="Winckler T."/>
            <person name="Schaap P."/>
            <person name="Glockner G."/>
        </authorList>
    </citation>
    <scope>NUCLEOTIDE SEQUENCE [LARGE SCALE GENOMIC DNA]</scope>
    <source>
        <strain evidence="6 7">Jena</strain>
    </source>
</reference>
<dbReference type="InterPro" id="IPR000719">
    <property type="entry name" value="Prot_kinase_dom"/>
</dbReference>
<evidence type="ECO:0000256" key="3">
    <source>
        <dbReference type="ARBA" id="ARBA00022777"/>
    </source>
</evidence>
<feature type="domain" description="Protein kinase" evidence="5">
    <location>
        <begin position="82"/>
        <end position="342"/>
    </location>
</feature>
<dbReference type="PANTHER" id="PTHR24348:SF22">
    <property type="entry name" value="NON-SPECIFIC SERINE_THREONINE PROTEIN KINASE"/>
    <property type="match status" value="1"/>
</dbReference>
<name>A0A2P6NRA7_9EUKA</name>
<dbReference type="GO" id="GO:0016020">
    <property type="term" value="C:membrane"/>
    <property type="evidence" value="ECO:0007669"/>
    <property type="project" value="TreeGrafter"/>
</dbReference>
<dbReference type="PANTHER" id="PTHR24348">
    <property type="entry name" value="SERINE/THREONINE-PROTEIN KINASE UNC-51-RELATED"/>
    <property type="match status" value="1"/>
</dbReference>
<dbReference type="Pfam" id="PF00069">
    <property type="entry name" value="Pkinase"/>
    <property type="match status" value="1"/>
</dbReference>
<dbReference type="Gene3D" id="1.10.510.10">
    <property type="entry name" value="Transferase(Phosphotransferase) domain 1"/>
    <property type="match status" value="1"/>
</dbReference>
<keyword evidence="2" id="KW-0547">Nucleotide-binding</keyword>
<dbReference type="GO" id="GO:0000407">
    <property type="term" value="C:phagophore assembly site"/>
    <property type="evidence" value="ECO:0007669"/>
    <property type="project" value="TreeGrafter"/>
</dbReference>
<sequence length="352" mass="40435">MSAVFAENESLWFHLRIRFMHWLPFSSPASKKTCLSPRAEVHLLHMLTHEQLEEPQGPYLDCLSATQPLLLCIMSAPDDSRIRIIELVSRGSYGDVYKGWDETNKCLVAVKQIKRGLELVANEAEALSRIDHEGVPRLHLSSPEILIMEYVEGQDLLSLLQNQSFDEGRTRHIFRQLCSIAQHYMSAGIIHHDLKLENILIGDGDKVTLVDFGLCELYSQRRRSNRFLSKLLPGYKSMKSNQWGGSQPYRSPELIRKRPKYNANKAEVWALGVILYCMTFGVFPFSESERQDFTQGLSRHHPDVRIVNGRCSRELQSLIRKMLRVPPEDRITVDEVLVHPWLCKEDLGLGEI</sequence>
<keyword evidence="7" id="KW-1185">Reference proteome</keyword>
<dbReference type="GO" id="GO:0005829">
    <property type="term" value="C:cytosol"/>
    <property type="evidence" value="ECO:0007669"/>
    <property type="project" value="TreeGrafter"/>
</dbReference>
<protein>
    <submittedName>
        <fullName evidence="6">Sperm motility kinase W-like</fullName>
    </submittedName>
</protein>
<keyword evidence="3 6" id="KW-0418">Kinase</keyword>
<dbReference type="SUPFAM" id="SSF56112">
    <property type="entry name" value="Protein kinase-like (PK-like)"/>
    <property type="match status" value="1"/>
</dbReference>
<keyword evidence="4" id="KW-0067">ATP-binding</keyword>
<dbReference type="EMBL" id="MDYQ01000030">
    <property type="protein sequence ID" value="PRP86487.1"/>
    <property type="molecule type" value="Genomic_DNA"/>
</dbReference>
<dbReference type="PROSITE" id="PS50011">
    <property type="entry name" value="PROTEIN_KINASE_DOM"/>
    <property type="match status" value="1"/>
</dbReference>
<dbReference type="OrthoDB" id="541276at2759"/>
<dbReference type="InterPro" id="IPR011009">
    <property type="entry name" value="Kinase-like_dom_sf"/>
</dbReference>
<dbReference type="GO" id="GO:0000045">
    <property type="term" value="P:autophagosome assembly"/>
    <property type="evidence" value="ECO:0007669"/>
    <property type="project" value="TreeGrafter"/>
</dbReference>
<accession>A0A2P6NRA7</accession>
<dbReference type="PROSITE" id="PS00108">
    <property type="entry name" value="PROTEIN_KINASE_ST"/>
    <property type="match status" value="1"/>
</dbReference>
<dbReference type="GO" id="GO:0005524">
    <property type="term" value="F:ATP binding"/>
    <property type="evidence" value="ECO:0007669"/>
    <property type="project" value="UniProtKB-KW"/>
</dbReference>
<comment type="caution">
    <text evidence="6">The sequence shown here is derived from an EMBL/GenBank/DDBJ whole genome shotgun (WGS) entry which is preliminary data.</text>
</comment>
<dbReference type="Proteomes" id="UP000241769">
    <property type="component" value="Unassembled WGS sequence"/>
</dbReference>
<evidence type="ECO:0000256" key="4">
    <source>
        <dbReference type="ARBA" id="ARBA00022840"/>
    </source>
</evidence>
<gene>
    <name evidence="6" type="ORF">PROFUN_05269</name>
</gene>